<dbReference type="InterPro" id="IPR001650">
    <property type="entry name" value="Helicase_C-like"/>
</dbReference>
<dbReference type="Pfam" id="PF00270">
    <property type="entry name" value="DEAD"/>
    <property type="match status" value="1"/>
</dbReference>
<dbReference type="SMART" id="SM00490">
    <property type="entry name" value="HELICc"/>
    <property type="match status" value="1"/>
</dbReference>
<keyword evidence="7" id="KW-1185">Reference proteome</keyword>
<feature type="region of interest" description="Disordered" evidence="3">
    <location>
        <begin position="1"/>
        <end position="58"/>
    </location>
</feature>
<keyword evidence="1" id="KW-0547">Nucleotide-binding</keyword>
<dbReference type="Gene3D" id="3.40.50.300">
    <property type="entry name" value="P-loop containing nucleotide triphosphate hydrolases"/>
    <property type="match status" value="2"/>
</dbReference>
<evidence type="ECO:0000256" key="3">
    <source>
        <dbReference type="SAM" id="MobiDB-lite"/>
    </source>
</evidence>
<feature type="domain" description="Helicase ATP-binding" evidence="4">
    <location>
        <begin position="108"/>
        <end position="294"/>
    </location>
</feature>
<dbReference type="PROSITE" id="PS51194">
    <property type="entry name" value="HELICASE_CTER"/>
    <property type="match status" value="1"/>
</dbReference>
<dbReference type="InterPro" id="IPR011545">
    <property type="entry name" value="DEAD/DEAH_box_helicase_dom"/>
</dbReference>
<proteinExistence type="predicted"/>
<dbReference type="InterPro" id="IPR022307">
    <property type="entry name" value="Helicase_put_actinobac"/>
</dbReference>
<dbReference type="NCBIfam" id="TIGR03817">
    <property type="entry name" value="DECH_helic"/>
    <property type="match status" value="1"/>
</dbReference>
<dbReference type="SMART" id="SM00487">
    <property type="entry name" value="DEXDc"/>
    <property type="match status" value="1"/>
</dbReference>
<dbReference type="Proteomes" id="UP001432075">
    <property type="component" value="Chromosome"/>
</dbReference>
<reference evidence="6" key="1">
    <citation type="submission" date="2022-10" db="EMBL/GenBank/DDBJ databases">
        <title>The complete genomes of actinobacterial strains from the NBC collection.</title>
        <authorList>
            <person name="Joergensen T.S."/>
            <person name="Alvarez Arevalo M."/>
            <person name="Sterndorff E.B."/>
            <person name="Faurdal D."/>
            <person name="Vuksanovic O."/>
            <person name="Mourched A.-S."/>
            <person name="Charusanti P."/>
            <person name="Shaw S."/>
            <person name="Blin K."/>
            <person name="Weber T."/>
        </authorList>
    </citation>
    <scope>NUCLEOTIDE SEQUENCE</scope>
    <source>
        <strain evidence="6">NBC_00283</strain>
    </source>
</reference>
<evidence type="ECO:0000256" key="1">
    <source>
        <dbReference type="ARBA" id="ARBA00022741"/>
    </source>
</evidence>
<dbReference type="InterPro" id="IPR018973">
    <property type="entry name" value="MZB"/>
</dbReference>
<dbReference type="SUPFAM" id="SSF52540">
    <property type="entry name" value="P-loop containing nucleoside triphosphate hydrolases"/>
    <property type="match status" value="1"/>
</dbReference>
<dbReference type="PANTHER" id="PTHR47957">
    <property type="entry name" value="ATP-DEPENDENT HELICASE HRQ1"/>
    <property type="match status" value="1"/>
</dbReference>
<dbReference type="Pfam" id="PF22982">
    <property type="entry name" value="WHD_HRQ1"/>
    <property type="match status" value="1"/>
</dbReference>
<protein>
    <submittedName>
        <fullName evidence="6">DEAD/DEAH box helicase</fullName>
    </submittedName>
</protein>
<keyword evidence="6" id="KW-0378">Hydrolase</keyword>
<dbReference type="InterPro" id="IPR027417">
    <property type="entry name" value="P-loop_NTPase"/>
</dbReference>
<dbReference type="PROSITE" id="PS51192">
    <property type="entry name" value="HELICASE_ATP_BIND_1"/>
    <property type="match status" value="1"/>
</dbReference>
<feature type="domain" description="Helicase C-terminal" evidence="5">
    <location>
        <begin position="336"/>
        <end position="488"/>
    </location>
</feature>
<keyword evidence="6" id="KW-0347">Helicase</keyword>
<dbReference type="RefSeq" id="WP_328776110.1">
    <property type="nucleotide sequence ID" value="NZ_CP108057.1"/>
</dbReference>
<dbReference type="InterPro" id="IPR055227">
    <property type="entry name" value="HRQ1_WHD"/>
</dbReference>
<dbReference type="Pfam" id="PF09369">
    <property type="entry name" value="MZB"/>
    <property type="match status" value="1"/>
</dbReference>
<dbReference type="PANTHER" id="PTHR47957:SF3">
    <property type="entry name" value="ATP-DEPENDENT HELICASE HRQ1"/>
    <property type="match status" value="1"/>
</dbReference>
<dbReference type="CDD" id="cd17923">
    <property type="entry name" value="DEXHc_Hrq1-like"/>
    <property type="match status" value="1"/>
</dbReference>
<organism evidence="6 7">
    <name type="scientific">Streptomyces goshikiensis</name>
    <dbReference type="NCBI Taxonomy" id="1942"/>
    <lineage>
        <taxon>Bacteria</taxon>
        <taxon>Bacillati</taxon>
        <taxon>Actinomycetota</taxon>
        <taxon>Actinomycetes</taxon>
        <taxon>Kitasatosporales</taxon>
        <taxon>Streptomycetaceae</taxon>
        <taxon>Streptomyces</taxon>
    </lineage>
</organism>
<evidence type="ECO:0000256" key="2">
    <source>
        <dbReference type="ARBA" id="ARBA00022840"/>
    </source>
</evidence>
<sequence>MAFNHLPAGAHDALGPLSRTPVTHSVPMANTHRPGPATVPADPRPSPGTVLDRLSRGPSRAARITHTEHLPPRAGRHAVWPDRIRTDVVAAIRAAGIEHPWEHQAAAAEHALDGESVVVATGTASGKSLAYLAPVLSALADGAEAPNGRGTTALYLAPTKALAADQRRAVRELAAPLGNAVRPAVYDGDTPFEEREWVRQYANYVLTNPDMLHRGILPAHPRWASFLKALRYVVIDECHTYRGVFGSHVAQVLRRLRRLCARYGSDPVFLLASATASDPAAAASRLTGVPVTEVADDASPRGEVVFALWEPPLLTELRGEKGAPVRRTATAETADLLTDLVVQGVRTVAFVRSRRGAELIAVIAQERLAEVDRSLPGRVAAYRGGYLPEERRALERALHSGQLLGLAATTALELGVDVSGLDAVLITGYPGTRASLWQQAGRAGRSGQGALAVLVARDDPLDTYLVHHPEALFRQPVEATVLDPDNPYVLAPHLCAAAAELPLTEPDLALFGPAARELLPQLEAAKLLRRRATAWHWTRRERACDLTDIRGGGGRPVQIVEAATGRLLGTVDGDAAHTAVHDGAVHLHQGRTYLVKHLDLEDSVALVEEASPPFSTTARDTTAISVLETDSEIPWGRGRLCFGSVEVTNQVVSYLRRKLITGEVLGEAKLDLPPRTLRTRAVWWTVTEDQLGEARINPEILGGALHAAEHASIGLLPLFATCDRWDIGGVSVPLHPDTLLPTVFVYDGHPGGAGFAERGFHTARAWLTATRDAIAACECEAGCPSCIQSPKCGNGNDPLHKRGAIRLLTRLLSESPPPTPAPQ</sequence>
<evidence type="ECO:0000259" key="4">
    <source>
        <dbReference type="PROSITE" id="PS51192"/>
    </source>
</evidence>
<dbReference type="CDD" id="cd18797">
    <property type="entry name" value="SF2_C_Hrq"/>
    <property type="match status" value="1"/>
</dbReference>
<gene>
    <name evidence="6" type="ORF">OHU17_16715</name>
</gene>
<keyword evidence="2" id="KW-0067">ATP-binding</keyword>
<dbReference type="EMBL" id="CP108057">
    <property type="protein sequence ID" value="WUO47365.1"/>
    <property type="molecule type" value="Genomic_DNA"/>
</dbReference>
<evidence type="ECO:0000259" key="5">
    <source>
        <dbReference type="PROSITE" id="PS51194"/>
    </source>
</evidence>
<dbReference type="Pfam" id="PF00271">
    <property type="entry name" value="Helicase_C"/>
    <property type="match status" value="1"/>
</dbReference>
<name>A0ABZ1RKP1_9ACTN</name>
<evidence type="ECO:0000313" key="7">
    <source>
        <dbReference type="Proteomes" id="UP001432075"/>
    </source>
</evidence>
<dbReference type="GO" id="GO:0004386">
    <property type="term" value="F:helicase activity"/>
    <property type="evidence" value="ECO:0007669"/>
    <property type="project" value="UniProtKB-KW"/>
</dbReference>
<accession>A0ABZ1RKP1</accession>
<dbReference type="InterPro" id="IPR014001">
    <property type="entry name" value="Helicase_ATP-bd"/>
</dbReference>
<evidence type="ECO:0000313" key="6">
    <source>
        <dbReference type="EMBL" id="WUO47365.1"/>
    </source>
</evidence>